<comment type="similarity">
    <text evidence="2">Belongs to the lin-54 family.</text>
</comment>
<keyword evidence="7" id="KW-1185">Reference proteome</keyword>
<dbReference type="Pfam" id="PF03638">
    <property type="entry name" value="TCR"/>
    <property type="match status" value="2"/>
</dbReference>
<evidence type="ECO:0000256" key="1">
    <source>
        <dbReference type="ARBA" id="ARBA00004123"/>
    </source>
</evidence>
<evidence type="ECO:0000256" key="4">
    <source>
        <dbReference type="SAM" id="MobiDB-lite"/>
    </source>
</evidence>
<dbReference type="EMBL" id="KE343529">
    <property type="protein sequence ID" value="EXB33241.1"/>
    <property type="molecule type" value="Genomic_DNA"/>
</dbReference>
<comment type="subcellular location">
    <subcellularLocation>
        <location evidence="1">Nucleus</location>
    </subcellularLocation>
</comment>
<gene>
    <name evidence="6" type="ORF">L484_005133</name>
</gene>
<sequence length="641" mass="69340">MDTPPEPNHTPPPPPPPSSQEFSGYYNYTINHPPLPQPSAPRRFASQNNQFVFSSPSQTSDVDQGHSNASLMSYRNNLAAIIASIVRQRRNINSGYVSPAGSGIFNADHVSRPSQQTHQYHHGARRCLPFGTMPVHEGSTLNIGQIPSGLSHNNSNIGASANFTTLNSMVPYYPATNSSTNQPAANPIQTVSSSPDMFTSRTLGMCQNSQERNLARESKIDLARNSVTSSALAVAGETCSLPNNDPSESRAIIKASSGPSTSIDRDVPLSSPMQVTHIEQQIATGSISSPVHTNEVEELNQRKSYCECFKAKGHCSDSCTCKSCQNDLAHEEIVRIRREKIESQNPLAFAPKFTNESTATPANTMEDGTVMTPSSAWHRKGCNCKKSKCAKNYCECFQANFGCSFNCRCDGCHNSFGKKAGMMNTRAEILDVPSNGNIGLMSRIDCTNSGAGNTNQFPTREGYHDMRNYTPYLQPSSIPLPSSNMPSSLWNSARHSQPSAACLPHWNSSPGGLNTPQILENGASFSHYGLVQDEMVGNEIKAEETSQPSNAVQASSPNQNTVQLLVRVVQDTVVGIEIKPEETSQPSNEVQASSPNQKLLLLPPGLEADGPISVASLQPGLRPDRELLSWNVLSSPSHLPS</sequence>
<name>W9QMH9_9ROSA</name>
<proteinExistence type="inferred from homology"/>
<dbReference type="GO" id="GO:0005634">
    <property type="term" value="C:nucleus"/>
    <property type="evidence" value="ECO:0007669"/>
    <property type="project" value="UniProtKB-SubCell"/>
</dbReference>
<dbReference type="AlphaFoldDB" id="W9QMH9"/>
<reference evidence="7" key="1">
    <citation type="submission" date="2013-01" db="EMBL/GenBank/DDBJ databases">
        <title>Draft Genome Sequence of a Mulberry Tree, Morus notabilis C.K. Schneid.</title>
        <authorList>
            <person name="He N."/>
            <person name="Zhao S."/>
        </authorList>
    </citation>
    <scope>NUCLEOTIDE SEQUENCE</scope>
</reference>
<feature type="domain" description="CRC" evidence="5">
    <location>
        <begin position="295"/>
        <end position="417"/>
    </location>
</feature>
<evidence type="ECO:0000313" key="7">
    <source>
        <dbReference type="Proteomes" id="UP000030645"/>
    </source>
</evidence>
<evidence type="ECO:0000256" key="3">
    <source>
        <dbReference type="ARBA" id="ARBA00023242"/>
    </source>
</evidence>
<organism evidence="6 7">
    <name type="scientific">Morus notabilis</name>
    <dbReference type="NCBI Taxonomy" id="981085"/>
    <lineage>
        <taxon>Eukaryota</taxon>
        <taxon>Viridiplantae</taxon>
        <taxon>Streptophyta</taxon>
        <taxon>Embryophyta</taxon>
        <taxon>Tracheophyta</taxon>
        <taxon>Spermatophyta</taxon>
        <taxon>Magnoliopsida</taxon>
        <taxon>eudicotyledons</taxon>
        <taxon>Gunneridae</taxon>
        <taxon>Pentapetalae</taxon>
        <taxon>rosids</taxon>
        <taxon>fabids</taxon>
        <taxon>Rosales</taxon>
        <taxon>Moraceae</taxon>
        <taxon>Moreae</taxon>
        <taxon>Morus</taxon>
    </lineage>
</organism>
<dbReference type="GO" id="GO:0003700">
    <property type="term" value="F:DNA-binding transcription factor activity"/>
    <property type="evidence" value="ECO:0007669"/>
    <property type="project" value="InterPro"/>
</dbReference>
<dbReference type="PANTHER" id="PTHR46159:SF6">
    <property type="entry name" value="OS12G0605300 PROTEIN"/>
    <property type="match status" value="1"/>
</dbReference>
<keyword evidence="3" id="KW-0539">Nucleus</keyword>
<feature type="region of interest" description="Disordered" evidence="4">
    <location>
        <begin position="1"/>
        <end position="43"/>
    </location>
</feature>
<evidence type="ECO:0000313" key="6">
    <source>
        <dbReference type="EMBL" id="EXB33241.1"/>
    </source>
</evidence>
<dbReference type="PANTHER" id="PTHR46159">
    <property type="entry name" value="PROTEIN TESMIN/TSO1-LIKE CXC 2"/>
    <property type="match status" value="1"/>
</dbReference>
<protein>
    <recommendedName>
        <fullName evidence="5">CRC domain-containing protein</fullName>
    </recommendedName>
</protein>
<dbReference type="InterPro" id="IPR005172">
    <property type="entry name" value="CRC"/>
</dbReference>
<evidence type="ECO:0000259" key="5">
    <source>
        <dbReference type="PROSITE" id="PS51634"/>
    </source>
</evidence>
<dbReference type="SMART" id="SM01114">
    <property type="entry name" value="CXC"/>
    <property type="match status" value="2"/>
</dbReference>
<dbReference type="PROSITE" id="PS51634">
    <property type="entry name" value="CRC"/>
    <property type="match status" value="1"/>
</dbReference>
<dbReference type="InterPro" id="IPR033467">
    <property type="entry name" value="Tesmin/TSO1-like_CXC"/>
</dbReference>
<dbReference type="STRING" id="981085.W9QMH9"/>
<dbReference type="InterPro" id="IPR044522">
    <property type="entry name" value="TSO1-like"/>
</dbReference>
<dbReference type="eggNOG" id="KOG1171">
    <property type="taxonomic scope" value="Eukaryota"/>
</dbReference>
<feature type="compositionally biased region" description="Pro residues" evidence="4">
    <location>
        <begin position="1"/>
        <end position="18"/>
    </location>
</feature>
<accession>W9QMH9</accession>
<feature type="compositionally biased region" description="Polar residues" evidence="4">
    <location>
        <begin position="19"/>
        <end position="30"/>
    </location>
</feature>
<dbReference type="Proteomes" id="UP000030645">
    <property type="component" value="Unassembled WGS sequence"/>
</dbReference>
<evidence type="ECO:0000256" key="2">
    <source>
        <dbReference type="ARBA" id="ARBA00007267"/>
    </source>
</evidence>